<gene>
    <name evidence="12" type="primary">LOC110745574</name>
</gene>
<evidence type="ECO:0000256" key="7">
    <source>
        <dbReference type="SAM" id="Phobius"/>
    </source>
</evidence>
<dbReference type="GeneID" id="110745574"/>
<evidence type="ECO:0000259" key="10">
    <source>
        <dbReference type="PROSITE" id="PS51910"/>
    </source>
</evidence>
<dbReference type="InterPro" id="IPR008271">
    <property type="entry name" value="Ser/Thr_kinase_AS"/>
</dbReference>
<keyword evidence="7" id="KW-1133">Transmembrane helix</keyword>
<evidence type="ECO:0000313" key="12">
    <source>
        <dbReference type="RefSeq" id="XP_021801372.1"/>
    </source>
</evidence>
<feature type="transmembrane region" description="Helical" evidence="7">
    <location>
        <begin position="389"/>
        <end position="411"/>
    </location>
</feature>
<feature type="domain" description="GH18" evidence="10">
    <location>
        <begin position="29"/>
        <end position="383"/>
    </location>
</feature>
<keyword evidence="1" id="KW-0723">Serine/threonine-protein kinase</keyword>
<evidence type="ECO:0000256" key="5">
    <source>
        <dbReference type="ARBA" id="ARBA00022840"/>
    </source>
</evidence>
<dbReference type="SUPFAM" id="SSF56112">
    <property type="entry name" value="Protein kinase-like (PK-like)"/>
    <property type="match status" value="1"/>
</dbReference>
<dbReference type="Gene3D" id="1.10.510.10">
    <property type="entry name" value="Transferase(Phosphotransferase) domain 1"/>
    <property type="match status" value="1"/>
</dbReference>
<dbReference type="SUPFAM" id="SSF54556">
    <property type="entry name" value="Chitinase insertion domain"/>
    <property type="match status" value="1"/>
</dbReference>
<reference evidence="12" key="1">
    <citation type="submission" date="2025-08" db="UniProtKB">
        <authorList>
            <consortium name="RefSeq"/>
        </authorList>
    </citation>
    <scope>IDENTIFICATION</scope>
</reference>
<dbReference type="CDD" id="cd02879">
    <property type="entry name" value="GH18_plant_chitinase_class_V"/>
    <property type="match status" value="1"/>
</dbReference>
<dbReference type="PANTHER" id="PTHR27002:SF559">
    <property type="entry name" value="CYSTEINE-RICH RLK (RECEPTOR-LIKE KINASE) PROTEIN"/>
    <property type="match status" value="1"/>
</dbReference>
<dbReference type="FunFam" id="1.10.510.10:FF:001964">
    <property type="entry name" value="Uncharacterized protein"/>
    <property type="match status" value="1"/>
</dbReference>
<dbReference type="InterPro" id="IPR001223">
    <property type="entry name" value="Glyco_hydro18_cat"/>
</dbReference>
<keyword evidence="7" id="KW-0812">Transmembrane</keyword>
<evidence type="ECO:0000256" key="8">
    <source>
        <dbReference type="SAM" id="SignalP"/>
    </source>
</evidence>
<dbReference type="GO" id="GO:0008061">
    <property type="term" value="F:chitin binding"/>
    <property type="evidence" value="ECO:0007669"/>
    <property type="project" value="InterPro"/>
</dbReference>
<dbReference type="GO" id="GO:0004674">
    <property type="term" value="F:protein serine/threonine kinase activity"/>
    <property type="evidence" value="ECO:0007669"/>
    <property type="project" value="UniProtKB-KW"/>
</dbReference>
<dbReference type="KEGG" id="pavi:110745574"/>
<dbReference type="InterPro" id="IPR000719">
    <property type="entry name" value="Prot_kinase_dom"/>
</dbReference>
<dbReference type="PROSITE" id="PS51910">
    <property type="entry name" value="GH18_2"/>
    <property type="match status" value="1"/>
</dbReference>
<dbReference type="FunFam" id="3.10.50.10:FF:000015">
    <property type="entry name" value="Chitotriosidase-1"/>
    <property type="match status" value="1"/>
</dbReference>
<keyword evidence="8" id="KW-0732">Signal</keyword>
<dbReference type="AlphaFoldDB" id="A0A6P5REV2"/>
<name>A0A6P5REV2_PRUAV</name>
<dbReference type="Gene3D" id="3.10.50.10">
    <property type="match status" value="1"/>
</dbReference>
<dbReference type="GO" id="GO:0005975">
    <property type="term" value="P:carbohydrate metabolic process"/>
    <property type="evidence" value="ECO:0007669"/>
    <property type="project" value="InterPro"/>
</dbReference>
<feature type="compositionally biased region" description="Polar residues" evidence="6">
    <location>
        <begin position="755"/>
        <end position="767"/>
    </location>
</feature>
<dbReference type="Proteomes" id="UP000515124">
    <property type="component" value="Unplaced"/>
</dbReference>
<keyword evidence="5" id="KW-0067">ATP-binding</keyword>
<evidence type="ECO:0000256" key="3">
    <source>
        <dbReference type="ARBA" id="ARBA00022741"/>
    </source>
</evidence>
<dbReference type="RefSeq" id="XP_021801372.1">
    <property type="nucleotide sequence ID" value="XM_021945680.1"/>
</dbReference>
<dbReference type="Gene3D" id="3.20.20.80">
    <property type="entry name" value="Glycosidases"/>
    <property type="match status" value="1"/>
</dbReference>
<evidence type="ECO:0000313" key="11">
    <source>
        <dbReference type="Proteomes" id="UP000515124"/>
    </source>
</evidence>
<feature type="chain" id="PRO_5027641172" evidence="8">
    <location>
        <begin position="27"/>
        <end position="778"/>
    </location>
</feature>
<dbReference type="InterPro" id="IPR017853">
    <property type="entry name" value="GH"/>
</dbReference>
<feature type="signal peptide" evidence="8">
    <location>
        <begin position="1"/>
        <end position="26"/>
    </location>
</feature>
<dbReference type="SUPFAM" id="SSF51445">
    <property type="entry name" value="(Trans)glycosidases"/>
    <property type="match status" value="1"/>
</dbReference>
<sequence length="778" mass="87930">MGSKNVTHLFLFFFLISSQFYCRFSAQTWIRAGYWYVDSESPIPDINSALFTHLICAFAELNSSTYQLSIPSSQEPSFSSFTGIVKRKNPSVITLLSIWNGLAATNQSILGEKANSSVLSSMASKPSNRKSFIESSIKTARLYGFQGIDLLWLWPRTTSDMINMGKLLDEWGVAVNSESRNSSDQSRLILTMAVRYLPAFESLSYPIESMKRNLDWAHVVAYDYHLPAKENVTGAHAALYDPSSHVNTNYGIKQWLNNSFPASKLVLGLPYHGYAWTLVNPKDNNGIGAPAAGKAETKDGSMSYKYIKWYIRSYGAPIMYNATYVVNYCIIGSNWIGFDDVEAVRTKIAYVKEKKLLGTNVFQVTNDDNWALSWAVREEENDQENKRRLLLIVLLPITLIIILIAFVVCYLQRKLLKTKGYFSHWMHILGNSRSTSTSDFNSDPPTLQAFSFSNIKAATNNFSSENKLGEGGFGPVYMGKLRGGQEIAVKRLSKTSTQGLEEFRNEVTLTARLQHVNLVRVLGFCTEKEEKMLIYEYMPNKSLDFYLFDPTRRYLLDWTKRVHIIEGVTQGLLYLQEYSNFTIIHRDLKGSNILLDHEMNAKISDFGMAKLFRKDELVANTKRIVGTYGYVPPEYVKKGIYSTKYDVYSFGVLLLQMISGRRSTCYYGPNESLHLLQYAYLSWKDDKGREFIDPSLDDSSSSCKLSRCLQVALLCVQENPEARPTMLEVYSMLKTDIEPVPTPTKMAFSGHGSVENASTPQQGSCSVNAAEISDLQPR</sequence>
<dbReference type="GO" id="GO:0005524">
    <property type="term" value="F:ATP binding"/>
    <property type="evidence" value="ECO:0007669"/>
    <property type="project" value="UniProtKB-KW"/>
</dbReference>
<dbReference type="PROSITE" id="PS00108">
    <property type="entry name" value="PROTEIN_KINASE_ST"/>
    <property type="match status" value="1"/>
</dbReference>
<dbReference type="SMART" id="SM00636">
    <property type="entry name" value="Glyco_18"/>
    <property type="match status" value="1"/>
</dbReference>
<evidence type="ECO:0000256" key="2">
    <source>
        <dbReference type="ARBA" id="ARBA00022679"/>
    </source>
</evidence>
<keyword evidence="2" id="KW-0808">Transferase</keyword>
<evidence type="ECO:0000259" key="9">
    <source>
        <dbReference type="PROSITE" id="PS50011"/>
    </source>
</evidence>
<evidence type="ECO:0000256" key="6">
    <source>
        <dbReference type="SAM" id="MobiDB-lite"/>
    </source>
</evidence>
<feature type="region of interest" description="Disordered" evidence="6">
    <location>
        <begin position="750"/>
        <end position="778"/>
    </location>
</feature>
<protein>
    <submittedName>
        <fullName evidence="12">Receptor-like serine/threonine-protein kinase SD1-8 isoform X1</fullName>
    </submittedName>
</protein>
<dbReference type="Gene3D" id="3.30.200.20">
    <property type="entry name" value="Phosphorylase Kinase, domain 1"/>
    <property type="match status" value="1"/>
</dbReference>
<dbReference type="FunFam" id="3.30.200.20:FF:000951">
    <property type="entry name" value="Uncharacterized protein"/>
    <property type="match status" value="1"/>
</dbReference>
<evidence type="ECO:0000256" key="4">
    <source>
        <dbReference type="ARBA" id="ARBA00022777"/>
    </source>
</evidence>
<dbReference type="PANTHER" id="PTHR27002">
    <property type="entry name" value="RECEPTOR-LIKE SERINE/THREONINE-PROTEIN KINASE SD1-8"/>
    <property type="match status" value="1"/>
</dbReference>
<keyword evidence="3" id="KW-0547">Nucleotide-binding</keyword>
<dbReference type="PROSITE" id="PS50011">
    <property type="entry name" value="PROTEIN_KINASE_DOM"/>
    <property type="match status" value="1"/>
</dbReference>
<dbReference type="InterPro" id="IPR011583">
    <property type="entry name" value="Chitinase_II/V-like_cat"/>
</dbReference>
<dbReference type="Pfam" id="PF00069">
    <property type="entry name" value="Pkinase"/>
    <property type="match status" value="1"/>
</dbReference>
<keyword evidence="4" id="KW-0418">Kinase</keyword>
<keyword evidence="11" id="KW-1185">Reference proteome</keyword>
<evidence type="ECO:0000256" key="1">
    <source>
        <dbReference type="ARBA" id="ARBA00022527"/>
    </source>
</evidence>
<proteinExistence type="predicted"/>
<keyword evidence="7" id="KW-0472">Membrane</keyword>
<organism evidence="11 12">
    <name type="scientific">Prunus avium</name>
    <name type="common">Cherry</name>
    <name type="synonym">Cerasus avium</name>
    <dbReference type="NCBI Taxonomy" id="42229"/>
    <lineage>
        <taxon>Eukaryota</taxon>
        <taxon>Viridiplantae</taxon>
        <taxon>Streptophyta</taxon>
        <taxon>Embryophyta</taxon>
        <taxon>Tracheophyta</taxon>
        <taxon>Spermatophyta</taxon>
        <taxon>Magnoliopsida</taxon>
        <taxon>eudicotyledons</taxon>
        <taxon>Gunneridae</taxon>
        <taxon>Pentapetalae</taxon>
        <taxon>rosids</taxon>
        <taxon>fabids</taxon>
        <taxon>Rosales</taxon>
        <taxon>Rosaceae</taxon>
        <taxon>Amygdaloideae</taxon>
        <taxon>Amygdaleae</taxon>
        <taxon>Prunus</taxon>
    </lineage>
</organism>
<dbReference type="InterPro" id="IPR011009">
    <property type="entry name" value="Kinase-like_dom_sf"/>
</dbReference>
<accession>A0A6P5REV2</accession>
<dbReference type="InterPro" id="IPR029070">
    <property type="entry name" value="Chitinase_insertion_sf"/>
</dbReference>
<dbReference type="SMART" id="SM00220">
    <property type="entry name" value="S_TKc"/>
    <property type="match status" value="1"/>
</dbReference>
<dbReference type="Pfam" id="PF00704">
    <property type="entry name" value="Glyco_hydro_18"/>
    <property type="match status" value="1"/>
</dbReference>
<dbReference type="GO" id="GO:0005886">
    <property type="term" value="C:plasma membrane"/>
    <property type="evidence" value="ECO:0007669"/>
    <property type="project" value="TreeGrafter"/>
</dbReference>
<feature type="domain" description="Protein kinase" evidence="9">
    <location>
        <begin position="462"/>
        <end position="733"/>
    </location>
</feature>